<dbReference type="PROSITE" id="PS51257">
    <property type="entry name" value="PROKAR_LIPOPROTEIN"/>
    <property type="match status" value="1"/>
</dbReference>
<feature type="chain" id="PRO_5046295859" description="Lipoprotein" evidence="1">
    <location>
        <begin position="20"/>
        <end position="105"/>
    </location>
</feature>
<name>A0ABP3I2M7_9CAUL</name>
<gene>
    <name evidence="2" type="ORF">GCM10009093_13970</name>
</gene>
<keyword evidence="1" id="KW-0732">Signal</keyword>
<proteinExistence type="predicted"/>
<feature type="signal peptide" evidence="1">
    <location>
        <begin position="1"/>
        <end position="19"/>
    </location>
</feature>
<dbReference type="RefSeq" id="WP_167179205.1">
    <property type="nucleotide sequence ID" value="NZ_BAAAEJ010000006.1"/>
</dbReference>
<reference evidence="3" key="1">
    <citation type="journal article" date="2019" name="Int. J. Syst. Evol. Microbiol.">
        <title>The Global Catalogue of Microorganisms (GCM) 10K type strain sequencing project: providing services to taxonomists for standard genome sequencing and annotation.</title>
        <authorList>
            <consortium name="The Broad Institute Genomics Platform"/>
            <consortium name="The Broad Institute Genome Sequencing Center for Infectious Disease"/>
            <person name="Wu L."/>
            <person name="Ma J."/>
        </authorList>
    </citation>
    <scope>NUCLEOTIDE SEQUENCE [LARGE SCALE GENOMIC DNA]</scope>
    <source>
        <strain evidence="3">JCM 13476</strain>
    </source>
</reference>
<sequence length="105" mass="11173">MRKPAVFLLCLSFAGLAGACATVPSRIPAYAVVECAHSGGKPNDCRVTEESHANLGLGDQAVAIISRGQLTQRTVSNSPDGARFRTRIQFELDAKDIESGERPDS</sequence>
<comment type="caution">
    <text evidence="2">The sequence shown here is derived from an EMBL/GenBank/DDBJ whole genome shotgun (WGS) entry which is preliminary data.</text>
</comment>
<evidence type="ECO:0000313" key="3">
    <source>
        <dbReference type="Proteomes" id="UP001500791"/>
    </source>
</evidence>
<accession>A0ABP3I2M7</accession>
<dbReference type="Proteomes" id="UP001500791">
    <property type="component" value="Unassembled WGS sequence"/>
</dbReference>
<keyword evidence="3" id="KW-1185">Reference proteome</keyword>
<evidence type="ECO:0000313" key="2">
    <source>
        <dbReference type="EMBL" id="GAA0388474.1"/>
    </source>
</evidence>
<dbReference type="EMBL" id="BAAAEJ010000006">
    <property type="protein sequence ID" value="GAA0388474.1"/>
    <property type="molecule type" value="Genomic_DNA"/>
</dbReference>
<organism evidence="2 3">
    <name type="scientific">Brevundimonas terrae</name>
    <dbReference type="NCBI Taxonomy" id="363631"/>
    <lineage>
        <taxon>Bacteria</taxon>
        <taxon>Pseudomonadati</taxon>
        <taxon>Pseudomonadota</taxon>
        <taxon>Alphaproteobacteria</taxon>
        <taxon>Caulobacterales</taxon>
        <taxon>Caulobacteraceae</taxon>
        <taxon>Brevundimonas</taxon>
    </lineage>
</organism>
<evidence type="ECO:0008006" key="4">
    <source>
        <dbReference type="Google" id="ProtNLM"/>
    </source>
</evidence>
<evidence type="ECO:0000256" key="1">
    <source>
        <dbReference type="SAM" id="SignalP"/>
    </source>
</evidence>
<protein>
    <recommendedName>
        <fullName evidence="4">Lipoprotein</fullName>
    </recommendedName>
</protein>